<evidence type="ECO:0000256" key="1">
    <source>
        <dbReference type="SAM" id="MobiDB-lite"/>
    </source>
</evidence>
<evidence type="ECO:0000313" key="4">
    <source>
        <dbReference type="EnsemblPlants" id="Pp3c7_1839V3.1"/>
    </source>
</evidence>
<evidence type="ECO:0000313" key="5">
    <source>
        <dbReference type="Proteomes" id="UP000006727"/>
    </source>
</evidence>
<dbReference type="PaxDb" id="3218-PP1S130_11V6.1"/>
<dbReference type="Gramene" id="Pp3c7_1839V3.1">
    <property type="protein sequence ID" value="Pp3c7_1839V3.1"/>
    <property type="gene ID" value="Pp3c7_1839"/>
</dbReference>
<feature type="compositionally biased region" description="Basic and acidic residues" evidence="1">
    <location>
        <begin position="49"/>
        <end position="60"/>
    </location>
</feature>
<dbReference type="Proteomes" id="UP000006727">
    <property type="component" value="Chromosome 7"/>
</dbReference>
<dbReference type="AlphaFoldDB" id="A0A2K1K9X7"/>
<dbReference type="EMBL" id="ABEU02000007">
    <property type="protein sequence ID" value="PNR50585.1"/>
    <property type="molecule type" value="Genomic_DNA"/>
</dbReference>
<keyword evidence="5" id="KW-1185">Reference proteome</keyword>
<organism evidence="3">
    <name type="scientific">Physcomitrium patens</name>
    <name type="common">Spreading-leaved earth moss</name>
    <name type="synonym">Physcomitrella patens</name>
    <dbReference type="NCBI Taxonomy" id="3218"/>
    <lineage>
        <taxon>Eukaryota</taxon>
        <taxon>Viridiplantae</taxon>
        <taxon>Streptophyta</taxon>
        <taxon>Embryophyta</taxon>
        <taxon>Bryophyta</taxon>
        <taxon>Bryophytina</taxon>
        <taxon>Bryopsida</taxon>
        <taxon>Funariidae</taxon>
        <taxon>Funariales</taxon>
        <taxon>Funariaceae</taxon>
        <taxon>Physcomitrium</taxon>
    </lineage>
</organism>
<feature type="signal peptide" evidence="2">
    <location>
        <begin position="1"/>
        <end position="18"/>
    </location>
</feature>
<reference evidence="4" key="3">
    <citation type="submission" date="2020-12" db="UniProtKB">
        <authorList>
            <consortium name="EnsemblPlants"/>
        </authorList>
    </citation>
    <scope>IDENTIFICATION</scope>
</reference>
<reference evidence="3 5" key="1">
    <citation type="journal article" date="2008" name="Science">
        <title>The Physcomitrella genome reveals evolutionary insights into the conquest of land by plants.</title>
        <authorList>
            <person name="Rensing S."/>
            <person name="Lang D."/>
            <person name="Zimmer A."/>
            <person name="Terry A."/>
            <person name="Salamov A."/>
            <person name="Shapiro H."/>
            <person name="Nishiyama T."/>
            <person name="Perroud P.-F."/>
            <person name="Lindquist E."/>
            <person name="Kamisugi Y."/>
            <person name="Tanahashi T."/>
            <person name="Sakakibara K."/>
            <person name="Fujita T."/>
            <person name="Oishi K."/>
            <person name="Shin-I T."/>
            <person name="Kuroki Y."/>
            <person name="Toyoda A."/>
            <person name="Suzuki Y."/>
            <person name="Hashimoto A."/>
            <person name="Yamaguchi K."/>
            <person name="Sugano A."/>
            <person name="Kohara Y."/>
            <person name="Fujiyama A."/>
            <person name="Anterola A."/>
            <person name="Aoki S."/>
            <person name="Ashton N."/>
            <person name="Barbazuk W.B."/>
            <person name="Barker E."/>
            <person name="Bennetzen J."/>
            <person name="Bezanilla M."/>
            <person name="Blankenship R."/>
            <person name="Cho S.H."/>
            <person name="Dutcher S."/>
            <person name="Estelle M."/>
            <person name="Fawcett J.A."/>
            <person name="Gundlach H."/>
            <person name="Hanada K."/>
            <person name="Heyl A."/>
            <person name="Hicks K.A."/>
            <person name="Hugh J."/>
            <person name="Lohr M."/>
            <person name="Mayer K."/>
            <person name="Melkozernov A."/>
            <person name="Murata T."/>
            <person name="Nelson D."/>
            <person name="Pils B."/>
            <person name="Prigge M."/>
            <person name="Reiss B."/>
            <person name="Renner T."/>
            <person name="Rombauts S."/>
            <person name="Rushton P."/>
            <person name="Sanderfoot A."/>
            <person name="Schween G."/>
            <person name="Shiu S.-H."/>
            <person name="Stueber K."/>
            <person name="Theodoulou F.L."/>
            <person name="Tu H."/>
            <person name="Van de Peer Y."/>
            <person name="Verrier P.J."/>
            <person name="Waters E."/>
            <person name="Wood A."/>
            <person name="Yang L."/>
            <person name="Cove D."/>
            <person name="Cuming A."/>
            <person name="Hasebe M."/>
            <person name="Lucas S."/>
            <person name="Mishler D.B."/>
            <person name="Reski R."/>
            <person name="Grigoriev I."/>
            <person name="Quatrano R.S."/>
            <person name="Boore J.L."/>
        </authorList>
    </citation>
    <scope>NUCLEOTIDE SEQUENCE [LARGE SCALE GENOMIC DNA]</scope>
    <source>
        <strain evidence="4 5">cv. Gransden 2004</strain>
    </source>
</reference>
<proteinExistence type="predicted"/>
<evidence type="ECO:0000313" key="3">
    <source>
        <dbReference type="EMBL" id="PNR50585.1"/>
    </source>
</evidence>
<accession>A0A2K1K9X7</accession>
<sequence length="78" mass="8766">MQPLIDVILQLLLFVRKAGKVGNGEPGAARVTSPEEADEAKRKEKLKRGRENLRPDRDSLRLGVQQEESRNFYGDSST</sequence>
<reference evidence="3 5" key="2">
    <citation type="journal article" date="2018" name="Plant J.">
        <title>The Physcomitrella patens chromosome-scale assembly reveals moss genome structure and evolution.</title>
        <authorList>
            <person name="Lang D."/>
            <person name="Ullrich K.K."/>
            <person name="Murat F."/>
            <person name="Fuchs J."/>
            <person name="Jenkins J."/>
            <person name="Haas F.B."/>
            <person name="Piednoel M."/>
            <person name="Gundlach H."/>
            <person name="Van Bel M."/>
            <person name="Meyberg R."/>
            <person name="Vives C."/>
            <person name="Morata J."/>
            <person name="Symeonidi A."/>
            <person name="Hiss M."/>
            <person name="Muchero W."/>
            <person name="Kamisugi Y."/>
            <person name="Saleh O."/>
            <person name="Blanc G."/>
            <person name="Decker E.L."/>
            <person name="van Gessel N."/>
            <person name="Grimwood J."/>
            <person name="Hayes R.D."/>
            <person name="Graham S.W."/>
            <person name="Gunter L.E."/>
            <person name="McDaniel S.F."/>
            <person name="Hoernstein S.N.W."/>
            <person name="Larsson A."/>
            <person name="Li F.W."/>
            <person name="Perroud P.F."/>
            <person name="Phillips J."/>
            <person name="Ranjan P."/>
            <person name="Rokshar D.S."/>
            <person name="Rothfels C.J."/>
            <person name="Schneider L."/>
            <person name="Shu S."/>
            <person name="Stevenson D.W."/>
            <person name="Thummler F."/>
            <person name="Tillich M."/>
            <person name="Villarreal Aguilar J.C."/>
            <person name="Widiez T."/>
            <person name="Wong G.K."/>
            <person name="Wymore A."/>
            <person name="Zhang Y."/>
            <person name="Zimmer A.D."/>
            <person name="Quatrano R.S."/>
            <person name="Mayer K.F.X."/>
            <person name="Goodstein D."/>
            <person name="Casacuberta J.M."/>
            <person name="Vandepoele K."/>
            <person name="Reski R."/>
            <person name="Cuming A.C."/>
            <person name="Tuskan G.A."/>
            <person name="Maumus F."/>
            <person name="Salse J."/>
            <person name="Schmutz J."/>
            <person name="Rensing S.A."/>
        </authorList>
    </citation>
    <scope>NUCLEOTIDE SEQUENCE [LARGE SCALE GENOMIC DNA]</scope>
    <source>
        <strain evidence="4 5">cv. Gransden 2004</strain>
    </source>
</reference>
<gene>
    <name evidence="3" type="ORF">PHYPA_009771</name>
</gene>
<dbReference type="InParanoid" id="A0A2K1K9X7"/>
<feature type="chain" id="PRO_5033311009" evidence="2">
    <location>
        <begin position="19"/>
        <end position="78"/>
    </location>
</feature>
<keyword evidence="2" id="KW-0732">Signal</keyword>
<protein>
    <submittedName>
        <fullName evidence="3 4">Uncharacterized protein</fullName>
    </submittedName>
</protein>
<feature type="region of interest" description="Disordered" evidence="1">
    <location>
        <begin position="21"/>
        <end position="78"/>
    </location>
</feature>
<name>A0A2K1K9X7_PHYPA</name>
<dbReference type="EnsemblPlants" id="Pp3c7_1839V3.1">
    <property type="protein sequence ID" value="Pp3c7_1839V3.1"/>
    <property type="gene ID" value="Pp3c7_1839"/>
</dbReference>
<evidence type="ECO:0000256" key="2">
    <source>
        <dbReference type="SAM" id="SignalP"/>
    </source>
</evidence>